<evidence type="ECO:0000313" key="2">
    <source>
        <dbReference type="EMBL" id="NHZ90211.1"/>
    </source>
</evidence>
<evidence type="ECO:0000256" key="1">
    <source>
        <dbReference type="SAM" id="Phobius"/>
    </source>
</evidence>
<dbReference type="SUPFAM" id="SSF47162">
    <property type="entry name" value="Apolipoprotein"/>
    <property type="match status" value="1"/>
</dbReference>
<protein>
    <submittedName>
        <fullName evidence="2">DUF1640 domain-containing protein</fullName>
    </submittedName>
</protein>
<sequence>MRCTCMLRQTDYHVPENDVMTIEFDPIGYAQQLEAAGVSRHQAEVHAKALNEVASEGVSTSDGLHMKNDWQCAIRQSEDRLTAHIDLAKTELSAELQTFRAESNEKYGVLDAKIDGVRTELSAKIDGVRTGLSAKIDGIRTELSAQISLLDAKIEVVRMNLNTKCECIQTELNAKIDSVRTDLTAKIEILAAELRSIKHELAIHRWLFGLLIVMNGTIIARLYFP</sequence>
<accession>A0ABX0NTS8</accession>
<evidence type="ECO:0000313" key="3">
    <source>
        <dbReference type="Proteomes" id="UP000609726"/>
    </source>
</evidence>
<reference evidence="2 3" key="1">
    <citation type="submission" date="2019-10" db="EMBL/GenBank/DDBJ databases">
        <title>Taxonomy of Antarctic Massilia spp.: description of Massilia rubra sp. nov., Massilia aquatica sp. nov., Massilia mucilaginosa sp. nov., Massilia frigida sp. nov. isolated from streams, lakes and regoliths.</title>
        <authorList>
            <person name="Holochova P."/>
            <person name="Sedlacek I."/>
            <person name="Kralova S."/>
            <person name="Maslanova I."/>
            <person name="Busse H.-J."/>
            <person name="Stankova E."/>
            <person name="Vrbovska V."/>
            <person name="Kovarovic V."/>
            <person name="Bartak M."/>
            <person name="Svec P."/>
            <person name="Pantucek R."/>
        </authorList>
    </citation>
    <scope>NUCLEOTIDE SEQUENCE [LARGE SCALE GENOMIC DNA]</scope>
    <source>
        <strain evidence="2 3">CCM 8733</strain>
    </source>
</reference>
<gene>
    <name evidence="2" type="ORF">F2P45_14470</name>
</gene>
<keyword evidence="1" id="KW-0812">Transmembrane</keyword>
<dbReference type="EMBL" id="WHJH01000015">
    <property type="protein sequence ID" value="NHZ90211.1"/>
    <property type="molecule type" value="Genomic_DNA"/>
</dbReference>
<dbReference type="Proteomes" id="UP000609726">
    <property type="component" value="Unassembled WGS sequence"/>
</dbReference>
<proteinExistence type="predicted"/>
<organism evidence="2 3">
    <name type="scientific">Massilia mucilaginosa</name>
    <dbReference type="NCBI Taxonomy" id="2609282"/>
    <lineage>
        <taxon>Bacteria</taxon>
        <taxon>Pseudomonadati</taxon>
        <taxon>Pseudomonadota</taxon>
        <taxon>Betaproteobacteria</taxon>
        <taxon>Burkholderiales</taxon>
        <taxon>Oxalobacteraceae</taxon>
        <taxon>Telluria group</taxon>
        <taxon>Massilia</taxon>
    </lineage>
</organism>
<name>A0ABX0NTS8_9BURK</name>
<comment type="caution">
    <text evidence="2">The sequence shown here is derived from an EMBL/GenBank/DDBJ whole genome shotgun (WGS) entry which is preliminary data.</text>
</comment>
<keyword evidence="1" id="KW-1133">Transmembrane helix</keyword>
<keyword evidence="1" id="KW-0472">Membrane</keyword>
<dbReference type="Gene3D" id="1.20.120.20">
    <property type="entry name" value="Apolipoprotein"/>
    <property type="match status" value="1"/>
</dbReference>
<keyword evidence="3" id="KW-1185">Reference proteome</keyword>
<feature type="transmembrane region" description="Helical" evidence="1">
    <location>
        <begin position="206"/>
        <end position="224"/>
    </location>
</feature>